<evidence type="ECO:0000313" key="1">
    <source>
        <dbReference type="EMBL" id="KAJ8976131.1"/>
    </source>
</evidence>
<dbReference type="Proteomes" id="UP001162164">
    <property type="component" value="Unassembled WGS sequence"/>
</dbReference>
<accession>A0ABQ9JD63</accession>
<reference evidence="1" key="1">
    <citation type="journal article" date="2023" name="Insect Mol. Biol.">
        <title>Genome sequencing provides insights into the evolution of gene families encoding plant cell wall-degrading enzymes in longhorned beetles.</title>
        <authorList>
            <person name="Shin N.R."/>
            <person name="Okamura Y."/>
            <person name="Kirsch R."/>
            <person name="Pauchet Y."/>
        </authorList>
    </citation>
    <scope>NUCLEOTIDE SEQUENCE</scope>
    <source>
        <strain evidence="1">MMC_N1</strain>
    </source>
</reference>
<sequence length="64" mass="7249">MESNSDSEVLIVQELHKNGLGFFTKWQEDKMLCMGERNGIILSLHFCSPTSQTGLRLLNHTNKA</sequence>
<organism evidence="1 2">
    <name type="scientific">Molorchus minor</name>
    <dbReference type="NCBI Taxonomy" id="1323400"/>
    <lineage>
        <taxon>Eukaryota</taxon>
        <taxon>Metazoa</taxon>
        <taxon>Ecdysozoa</taxon>
        <taxon>Arthropoda</taxon>
        <taxon>Hexapoda</taxon>
        <taxon>Insecta</taxon>
        <taxon>Pterygota</taxon>
        <taxon>Neoptera</taxon>
        <taxon>Endopterygota</taxon>
        <taxon>Coleoptera</taxon>
        <taxon>Polyphaga</taxon>
        <taxon>Cucujiformia</taxon>
        <taxon>Chrysomeloidea</taxon>
        <taxon>Cerambycidae</taxon>
        <taxon>Lamiinae</taxon>
        <taxon>Monochamini</taxon>
        <taxon>Molorchus</taxon>
    </lineage>
</organism>
<keyword evidence="2" id="KW-1185">Reference proteome</keyword>
<dbReference type="EMBL" id="JAPWTJ010000723">
    <property type="protein sequence ID" value="KAJ8976131.1"/>
    <property type="molecule type" value="Genomic_DNA"/>
</dbReference>
<proteinExistence type="predicted"/>
<protein>
    <submittedName>
        <fullName evidence="1">Uncharacterized protein</fullName>
    </submittedName>
</protein>
<evidence type="ECO:0000313" key="2">
    <source>
        <dbReference type="Proteomes" id="UP001162164"/>
    </source>
</evidence>
<comment type="caution">
    <text evidence="1">The sequence shown here is derived from an EMBL/GenBank/DDBJ whole genome shotgun (WGS) entry which is preliminary data.</text>
</comment>
<name>A0ABQ9JD63_9CUCU</name>
<gene>
    <name evidence="1" type="ORF">NQ317_019396</name>
</gene>